<dbReference type="AlphaFoldDB" id="A0A7W2EIM4"/>
<feature type="domain" description="SCP2" evidence="2">
    <location>
        <begin position="49"/>
        <end position="136"/>
    </location>
</feature>
<dbReference type="EMBL" id="JACEZS010000012">
    <property type="protein sequence ID" value="MBA5606631.1"/>
    <property type="molecule type" value="Genomic_DNA"/>
</dbReference>
<evidence type="ECO:0000259" key="2">
    <source>
        <dbReference type="Pfam" id="PF02036"/>
    </source>
</evidence>
<proteinExistence type="inferred from homology"/>
<dbReference type="UniPathway" id="UPA00232"/>
<dbReference type="SUPFAM" id="SSF55718">
    <property type="entry name" value="SCP-like"/>
    <property type="match status" value="1"/>
</dbReference>
<dbReference type="InterPro" id="IPR003033">
    <property type="entry name" value="SCP2_sterol-bd_dom"/>
</dbReference>
<comment type="similarity">
    <text evidence="1">Belongs to the UbiT family.</text>
</comment>
<name>A0A7W2EIM4_9BURK</name>
<reference evidence="3 4" key="1">
    <citation type="submission" date="2020-07" db="EMBL/GenBank/DDBJ databases">
        <title>Novel species isolated from subtropical streams in China.</title>
        <authorList>
            <person name="Lu H."/>
        </authorList>
    </citation>
    <scope>NUCLEOTIDE SEQUENCE [LARGE SCALE GENOMIC DNA]</scope>
    <source>
        <strain evidence="3 4">FT3S</strain>
    </source>
</reference>
<dbReference type="Proteomes" id="UP000566711">
    <property type="component" value="Unassembled WGS sequence"/>
</dbReference>
<keyword evidence="4" id="KW-1185">Reference proteome</keyword>
<organism evidence="3 4">
    <name type="scientific">Rugamonas fusca</name>
    <dbReference type="NCBI Taxonomy" id="2758568"/>
    <lineage>
        <taxon>Bacteria</taxon>
        <taxon>Pseudomonadati</taxon>
        <taxon>Pseudomonadota</taxon>
        <taxon>Betaproteobacteria</taxon>
        <taxon>Burkholderiales</taxon>
        <taxon>Oxalobacteraceae</taxon>
        <taxon>Telluria group</taxon>
        <taxon>Rugamonas</taxon>
    </lineage>
</organism>
<protein>
    <recommendedName>
        <fullName evidence="1">Ubiquinone biosynthesis accessory factor UbiT</fullName>
    </recommendedName>
</protein>
<gene>
    <name evidence="1" type="primary">ubiT</name>
    <name evidence="3" type="ORF">H3H36_14835</name>
</gene>
<comment type="pathway">
    <text evidence="1">Cofactor biosynthesis; ubiquinone biosynthesis.</text>
</comment>
<evidence type="ECO:0000256" key="1">
    <source>
        <dbReference type="HAMAP-Rule" id="MF_02231"/>
    </source>
</evidence>
<evidence type="ECO:0000313" key="3">
    <source>
        <dbReference type="EMBL" id="MBA5606631.1"/>
    </source>
</evidence>
<dbReference type="HAMAP" id="MF_02231">
    <property type="entry name" value="UbiT"/>
    <property type="match status" value="1"/>
</dbReference>
<dbReference type="Pfam" id="PF02036">
    <property type="entry name" value="SCP2"/>
    <property type="match status" value="1"/>
</dbReference>
<dbReference type="InterPro" id="IPR036527">
    <property type="entry name" value="SCP2_sterol-bd_dom_sf"/>
</dbReference>
<comment type="function">
    <text evidence="1">Required for O(2)-independent ubiquinone (coenzyme Q) biosynthesis. Likely functions as an accessory factor.</text>
</comment>
<keyword evidence="1" id="KW-0831">Ubiquinone biosynthesis</keyword>
<sequence>MQTANPSIKRAGQTLPAPVAAFFGRLPPFPGSLLFVTGLNLTLRQHLPADVRASLQGRSLRITVRDASVSFDFEWQGERFAARRRAPQVDLEIAASARDFLALARREEDPDTLFFCRRLSMEGDTELGLLVKNTLDAIEAPMLDLARQALQRWLQGLRPGAAKRG</sequence>
<comment type="caution">
    <text evidence="3">The sequence shown here is derived from an EMBL/GenBank/DDBJ whole genome shotgun (WGS) entry which is preliminary data.</text>
</comment>
<dbReference type="InterPro" id="IPR016830">
    <property type="entry name" value="UbiT"/>
</dbReference>
<accession>A0A7W2EIM4</accession>
<dbReference type="GO" id="GO:0006744">
    <property type="term" value="P:ubiquinone biosynthetic process"/>
    <property type="evidence" value="ECO:0007669"/>
    <property type="project" value="UniProtKB-UniRule"/>
</dbReference>
<evidence type="ECO:0000313" key="4">
    <source>
        <dbReference type="Proteomes" id="UP000566711"/>
    </source>
</evidence>